<evidence type="ECO:0000256" key="4">
    <source>
        <dbReference type="ARBA" id="ARBA00023163"/>
    </source>
</evidence>
<dbReference type="OrthoDB" id="419455at2759"/>
<dbReference type="GO" id="GO:0046983">
    <property type="term" value="F:protein dimerization activity"/>
    <property type="evidence" value="ECO:0007669"/>
    <property type="project" value="InterPro"/>
</dbReference>
<evidence type="ECO:0000313" key="8">
    <source>
        <dbReference type="EMBL" id="ESN89912.1"/>
    </source>
</evidence>
<dbReference type="GO" id="GO:0005634">
    <property type="term" value="C:nucleus"/>
    <property type="evidence" value="ECO:0007669"/>
    <property type="project" value="UniProtKB-SubCell"/>
</dbReference>
<sequence>MSLQSLIEAAKFIDCVSTTTTNKRQDNNFIVCLKNDEEDDLNQIERSPNSVKNDNRDVKKTRSKEAHKNLEKNRRAHIRDCYSNLIDVFPMGFPKRPSNLDIIQYAIGYIQILEREFKRLDEELRKEFELFQLLQARLGGTDDDVMSTFSFFDDDVDISSASASSVDNNTLDVENTVAYGTDSISPIPILLLDHQQQQLLLQQQQQFYIFCPVSFETLLSATTALTTTAAAVVAATDARPVPTTTTNNNIIT</sequence>
<dbReference type="HOGENOM" id="CLU_1103799_0_0_1"/>
<dbReference type="SUPFAM" id="SSF47459">
    <property type="entry name" value="HLH, helix-loop-helix DNA-binding domain"/>
    <property type="match status" value="1"/>
</dbReference>
<reference evidence="10" key="1">
    <citation type="submission" date="2012-12" db="EMBL/GenBank/DDBJ databases">
        <authorList>
            <person name="Hellsten U."/>
            <person name="Grimwood J."/>
            <person name="Chapman J.A."/>
            <person name="Shapiro H."/>
            <person name="Aerts A."/>
            <person name="Otillar R.P."/>
            <person name="Terry A.Y."/>
            <person name="Boore J.L."/>
            <person name="Simakov O."/>
            <person name="Marletaz F."/>
            <person name="Cho S.-J."/>
            <person name="Edsinger-Gonzales E."/>
            <person name="Havlak P."/>
            <person name="Kuo D.-H."/>
            <person name="Larsson T."/>
            <person name="Lv J."/>
            <person name="Arendt D."/>
            <person name="Savage R."/>
            <person name="Osoegawa K."/>
            <person name="de Jong P."/>
            <person name="Lindberg D.R."/>
            <person name="Seaver E.C."/>
            <person name="Weisblat D.A."/>
            <person name="Putnam N.H."/>
            <person name="Grigoriev I.V."/>
            <person name="Rokhsar D.S."/>
        </authorList>
    </citation>
    <scope>NUCLEOTIDE SEQUENCE</scope>
</reference>
<reference evidence="8 10" key="2">
    <citation type="journal article" date="2013" name="Nature">
        <title>Insights into bilaterian evolution from three spiralian genomes.</title>
        <authorList>
            <person name="Simakov O."/>
            <person name="Marletaz F."/>
            <person name="Cho S.J."/>
            <person name="Edsinger-Gonzales E."/>
            <person name="Havlak P."/>
            <person name="Hellsten U."/>
            <person name="Kuo D.H."/>
            <person name="Larsson T."/>
            <person name="Lv J."/>
            <person name="Arendt D."/>
            <person name="Savage R."/>
            <person name="Osoegawa K."/>
            <person name="de Jong P."/>
            <person name="Grimwood J."/>
            <person name="Chapman J.A."/>
            <person name="Shapiro H."/>
            <person name="Aerts A."/>
            <person name="Otillar R.P."/>
            <person name="Terry A.Y."/>
            <person name="Boore J.L."/>
            <person name="Grigoriev I.V."/>
            <person name="Lindberg D.R."/>
            <person name="Seaver E.C."/>
            <person name="Weisblat D.A."/>
            <person name="Putnam N.H."/>
            <person name="Rokhsar D.S."/>
        </authorList>
    </citation>
    <scope>NUCLEOTIDE SEQUENCE</scope>
</reference>
<name>T1FWD7_HELRO</name>
<keyword evidence="5" id="KW-0539">Nucleus</keyword>
<evidence type="ECO:0000259" key="7">
    <source>
        <dbReference type="PROSITE" id="PS50888"/>
    </source>
</evidence>
<dbReference type="GeneID" id="20213132"/>
<evidence type="ECO:0000313" key="10">
    <source>
        <dbReference type="Proteomes" id="UP000015101"/>
    </source>
</evidence>
<dbReference type="GO" id="GO:0000981">
    <property type="term" value="F:DNA-binding transcription factor activity, RNA polymerase II-specific"/>
    <property type="evidence" value="ECO:0000318"/>
    <property type="project" value="GO_Central"/>
</dbReference>
<evidence type="ECO:0000256" key="2">
    <source>
        <dbReference type="ARBA" id="ARBA00023015"/>
    </source>
</evidence>
<evidence type="ECO:0000313" key="9">
    <source>
        <dbReference type="EnsemblMetazoa" id="HelroP194759"/>
    </source>
</evidence>
<feature type="compositionally biased region" description="Basic and acidic residues" evidence="6">
    <location>
        <begin position="53"/>
        <end position="69"/>
    </location>
</feature>
<dbReference type="CTD" id="20213132"/>
<keyword evidence="3" id="KW-0238">DNA-binding</keyword>
<dbReference type="PANTHER" id="PTHR11969">
    <property type="entry name" value="MAX DIMERIZATION, MAD"/>
    <property type="match status" value="1"/>
</dbReference>
<dbReference type="EMBL" id="AMQM01008538">
    <property type="status" value="NOT_ANNOTATED_CDS"/>
    <property type="molecule type" value="Genomic_DNA"/>
</dbReference>
<feature type="domain" description="BHLH" evidence="7">
    <location>
        <begin position="62"/>
        <end position="113"/>
    </location>
</feature>
<dbReference type="GO" id="GO:0006357">
    <property type="term" value="P:regulation of transcription by RNA polymerase II"/>
    <property type="evidence" value="ECO:0000318"/>
    <property type="project" value="GO_Central"/>
</dbReference>
<organism evidence="9 10">
    <name type="scientific">Helobdella robusta</name>
    <name type="common">Californian leech</name>
    <dbReference type="NCBI Taxonomy" id="6412"/>
    <lineage>
        <taxon>Eukaryota</taxon>
        <taxon>Metazoa</taxon>
        <taxon>Spiralia</taxon>
        <taxon>Lophotrochozoa</taxon>
        <taxon>Annelida</taxon>
        <taxon>Clitellata</taxon>
        <taxon>Hirudinea</taxon>
        <taxon>Rhynchobdellida</taxon>
        <taxon>Glossiphoniidae</taxon>
        <taxon>Helobdella</taxon>
    </lineage>
</organism>
<evidence type="ECO:0000256" key="6">
    <source>
        <dbReference type="SAM" id="MobiDB-lite"/>
    </source>
</evidence>
<dbReference type="Gene3D" id="4.10.280.10">
    <property type="entry name" value="Helix-loop-helix DNA-binding domain"/>
    <property type="match status" value="1"/>
</dbReference>
<protein>
    <recommendedName>
        <fullName evidence="7">BHLH domain-containing protein</fullName>
    </recommendedName>
</protein>
<comment type="subcellular location">
    <subcellularLocation>
        <location evidence="1">Nucleus</location>
    </subcellularLocation>
</comment>
<dbReference type="InParanoid" id="T1FWD7"/>
<dbReference type="STRING" id="6412.T1FWD7"/>
<dbReference type="InterPro" id="IPR011598">
    <property type="entry name" value="bHLH_dom"/>
</dbReference>
<dbReference type="EMBL" id="KB097792">
    <property type="protein sequence ID" value="ESN89912.1"/>
    <property type="molecule type" value="Genomic_DNA"/>
</dbReference>
<dbReference type="PROSITE" id="PS50888">
    <property type="entry name" value="BHLH"/>
    <property type="match status" value="1"/>
</dbReference>
<feature type="region of interest" description="Disordered" evidence="6">
    <location>
        <begin position="45"/>
        <end position="69"/>
    </location>
</feature>
<accession>T1FWD7</accession>
<keyword evidence="4" id="KW-0804">Transcription</keyword>
<keyword evidence="10" id="KW-1185">Reference proteome</keyword>
<keyword evidence="2" id="KW-0805">Transcription regulation</keyword>
<dbReference type="RefSeq" id="XP_009031995.1">
    <property type="nucleotide sequence ID" value="XM_009033747.1"/>
</dbReference>
<dbReference type="Proteomes" id="UP000015101">
    <property type="component" value="Unassembled WGS sequence"/>
</dbReference>
<dbReference type="GO" id="GO:0000978">
    <property type="term" value="F:RNA polymerase II cis-regulatory region sequence-specific DNA binding"/>
    <property type="evidence" value="ECO:0000318"/>
    <property type="project" value="GO_Central"/>
</dbReference>
<evidence type="ECO:0000256" key="3">
    <source>
        <dbReference type="ARBA" id="ARBA00023125"/>
    </source>
</evidence>
<dbReference type="CDD" id="cd11402">
    <property type="entry name" value="bHLHzip_Mnt"/>
    <property type="match status" value="1"/>
</dbReference>
<dbReference type="EnsemblMetazoa" id="HelroT194759">
    <property type="protein sequence ID" value="HelroP194759"/>
    <property type="gene ID" value="HelroG194759"/>
</dbReference>
<dbReference type="InterPro" id="IPR036638">
    <property type="entry name" value="HLH_DNA-bd_sf"/>
</dbReference>
<evidence type="ECO:0000256" key="1">
    <source>
        <dbReference type="ARBA" id="ARBA00004123"/>
    </source>
</evidence>
<reference evidence="9" key="3">
    <citation type="submission" date="2015-06" db="UniProtKB">
        <authorList>
            <consortium name="EnsemblMetazoa"/>
        </authorList>
    </citation>
    <scope>IDENTIFICATION</scope>
</reference>
<dbReference type="PANTHER" id="PTHR11969:SF99">
    <property type="entry name" value="MAX-BINDING PROTEIN MNT"/>
    <property type="match status" value="1"/>
</dbReference>
<proteinExistence type="predicted"/>
<dbReference type="Pfam" id="PF00010">
    <property type="entry name" value="HLH"/>
    <property type="match status" value="1"/>
</dbReference>
<dbReference type="KEGG" id="hro:HELRODRAFT_194759"/>
<dbReference type="AlphaFoldDB" id="T1FWD7"/>
<evidence type="ECO:0000256" key="5">
    <source>
        <dbReference type="ARBA" id="ARBA00023242"/>
    </source>
</evidence>
<gene>
    <name evidence="9" type="primary">20213132</name>
    <name evidence="8" type="ORF">HELRODRAFT_194759</name>
</gene>